<dbReference type="EMBL" id="CP063056">
    <property type="protein sequence ID" value="QPB41737.1"/>
    <property type="molecule type" value="Genomic_DNA"/>
</dbReference>
<dbReference type="SUPFAM" id="SSF51206">
    <property type="entry name" value="cAMP-binding domain-like"/>
    <property type="match status" value="1"/>
</dbReference>
<organism evidence="2 3">
    <name type="scientific">Rodentibacter haemolyticus</name>
    <dbReference type="NCBI Taxonomy" id="2778911"/>
    <lineage>
        <taxon>Bacteria</taxon>
        <taxon>Pseudomonadati</taxon>
        <taxon>Pseudomonadota</taxon>
        <taxon>Gammaproteobacteria</taxon>
        <taxon>Pasteurellales</taxon>
        <taxon>Pasteurellaceae</taxon>
        <taxon>Rodentibacter</taxon>
    </lineage>
</organism>
<reference evidence="2 3" key="1">
    <citation type="submission" date="2020-10" db="EMBL/GenBank/DDBJ databases">
        <title>Genome Sequencing of Rodentibacter spp. strain DSM111151.</title>
        <authorList>
            <person name="Benga L."/>
            <person name="Lautwein T."/>
        </authorList>
    </citation>
    <scope>NUCLEOTIDE SEQUENCE [LARGE SCALE GENOMIC DNA]</scope>
    <source>
        <strain evidence="2 3">DSM 111151</strain>
    </source>
</reference>
<dbReference type="InterPro" id="IPR018490">
    <property type="entry name" value="cNMP-bd_dom_sf"/>
</dbReference>
<dbReference type="Proteomes" id="UP000663069">
    <property type="component" value="Chromosome"/>
</dbReference>
<proteinExistence type="predicted"/>
<gene>
    <name evidence="2" type="ORF">IHV77_07255</name>
</gene>
<dbReference type="InterPro" id="IPR000595">
    <property type="entry name" value="cNMP-bd_dom"/>
</dbReference>
<dbReference type="PROSITE" id="PS50042">
    <property type="entry name" value="CNMP_BINDING_3"/>
    <property type="match status" value="1"/>
</dbReference>
<evidence type="ECO:0000313" key="3">
    <source>
        <dbReference type="Proteomes" id="UP000663069"/>
    </source>
</evidence>
<evidence type="ECO:0000259" key="1">
    <source>
        <dbReference type="PROSITE" id="PS50042"/>
    </source>
</evidence>
<name>A0ABX6UVC4_9PAST</name>
<sequence>MNIPITSCFPSLIQLGKIMHYKKKTTLLTEGEICQHLFLVEKGVLRLWFNQAGNDISFQFFFEGQIATSYESFRKNLPALYNIETATEVRLRVISFNELQQWIEQNNQVKAFIDDYILTRLYHYQALFISRIKHSPQQRYEELLTGQPHIFDKIPHHYIASYLGITPVSLSRIRQKTAKS</sequence>
<protein>
    <submittedName>
        <fullName evidence="2">Crp/Fnr family transcriptional regulator</fullName>
    </submittedName>
</protein>
<dbReference type="InterPro" id="IPR014710">
    <property type="entry name" value="RmlC-like_jellyroll"/>
</dbReference>
<dbReference type="Gene3D" id="2.60.120.10">
    <property type="entry name" value="Jelly Rolls"/>
    <property type="match status" value="1"/>
</dbReference>
<accession>A0ABX6UVC4</accession>
<evidence type="ECO:0000313" key="2">
    <source>
        <dbReference type="EMBL" id="QPB41737.1"/>
    </source>
</evidence>
<feature type="domain" description="Cyclic nucleotide-binding" evidence="1">
    <location>
        <begin position="20"/>
        <end position="120"/>
    </location>
</feature>
<keyword evidence="3" id="KW-1185">Reference proteome</keyword>
<dbReference type="CDD" id="cd00038">
    <property type="entry name" value="CAP_ED"/>
    <property type="match status" value="1"/>
</dbReference>
<dbReference type="Pfam" id="PF00027">
    <property type="entry name" value="cNMP_binding"/>
    <property type="match status" value="1"/>
</dbReference>